<protein>
    <submittedName>
        <fullName evidence="2">ATP-binding protein</fullName>
    </submittedName>
</protein>
<feature type="domain" description="ORC1/DEAH AAA+ ATPase" evidence="1">
    <location>
        <begin position="20"/>
        <end position="133"/>
    </location>
</feature>
<dbReference type="EMBL" id="CP091139">
    <property type="protein sequence ID" value="UUT36396.1"/>
    <property type="molecule type" value="Genomic_DNA"/>
</dbReference>
<dbReference type="Proteomes" id="UP001054811">
    <property type="component" value="Chromosome"/>
</dbReference>
<sequence length="457" mass="51225">MTDRAKTPERVRALLSAPANVALHGSPGSGKSWISDRVIHLLEDAGQPVIRVDLSTTSSGKDVLAELLVGLNCTDVRAHTDTGSIREVWRSVRTCLMQSDRHFVVLLDQFDRVVHFDDAVDFLLLLRELVHRPESLRCTALIVSRRSLQSIETKVSGISTLASVCYTQYLGSLAANDLDDLGPGASGLTDAERTDCLRWSGGHPSLAKYWLTTRPDLSPDPSGDMERAKIALRVLDHLADLRLIDAAAQYVLGPIVDDLMFERQELELLGIVPEQVNHVKDRGEEETPISLSEQQIFRDALRHRTWSMNPWGLLGLAEVRLRGVIDSTLRDVYGEEWEHQVAKKHPAVKKALADAHAKQARDTKMFARQAPWLSYTYPGDLWDIVQVEWSAFVGLFSTKDKAHWRSVMTGLAQYRAPLAHGRPEVLGEAQRAQCRLFAEEIIERIDQYEHARLTPSL</sequence>
<accession>A0ABY5NMH3</accession>
<keyword evidence="2" id="KW-0067">ATP-binding</keyword>
<gene>
    <name evidence="2" type="ORF">L2X98_26065</name>
</gene>
<evidence type="ECO:0000313" key="3">
    <source>
        <dbReference type="Proteomes" id="UP001054811"/>
    </source>
</evidence>
<keyword evidence="3" id="KW-1185">Reference proteome</keyword>
<dbReference type="SUPFAM" id="SSF52540">
    <property type="entry name" value="P-loop containing nucleoside triphosphate hydrolases"/>
    <property type="match status" value="1"/>
</dbReference>
<evidence type="ECO:0000313" key="2">
    <source>
        <dbReference type="EMBL" id="UUT36396.1"/>
    </source>
</evidence>
<evidence type="ECO:0000259" key="1">
    <source>
        <dbReference type="Pfam" id="PF13401"/>
    </source>
</evidence>
<organism evidence="2 3">
    <name type="scientific">Microbacterium elymi</name>
    <dbReference type="NCBI Taxonomy" id="2909587"/>
    <lineage>
        <taxon>Bacteria</taxon>
        <taxon>Bacillati</taxon>
        <taxon>Actinomycetota</taxon>
        <taxon>Actinomycetes</taxon>
        <taxon>Micrococcales</taxon>
        <taxon>Microbacteriaceae</taxon>
        <taxon>Microbacterium</taxon>
    </lineage>
</organism>
<dbReference type="InterPro" id="IPR049945">
    <property type="entry name" value="AAA_22"/>
</dbReference>
<reference evidence="2" key="1">
    <citation type="submission" date="2022-01" db="EMBL/GenBank/DDBJ databases">
        <title>Microbacterium eymi and Microbacterium rhizovicinus sp. nov., isolated from the rhizospheric soil of Elymus tsukushiensis, a plant native to the Dokdo Islands, Republic of Korea.</title>
        <authorList>
            <person name="Hwang Y.J."/>
        </authorList>
    </citation>
    <scope>NUCLEOTIDE SEQUENCE</scope>
    <source>
        <strain evidence="2">KUDC0405</strain>
    </source>
</reference>
<proteinExistence type="predicted"/>
<dbReference type="Gene3D" id="3.40.50.300">
    <property type="entry name" value="P-loop containing nucleotide triphosphate hydrolases"/>
    <property type="match status" value="1"/>
</dbReference>
<keyword evidence="2" id="KW-0547">Nucleotide-binding</keyword>
<name>A0ABY5NMH3_9MICO</name>
<dbReference type="GO" id="GO:0005524">
    <property type="term" value="F:ATP binding"/>
    <property type="evidence" value="ECO:0007669"/>
    <property type="project" value="UniProtKB-KW"/>
</dbReference>
<dbReference type="Pfam" id="PF13401">
    <property type="entry name" value="AAA_22"/>
    <property type="match status" value="1"/>
</dbReference>
<dbReference type="InterPro" id="IPR027417">
    <property type="entry name" value="P-loop_NTPase"/>
</dbReference>
<dbReference type="RefSeq" id="WP_259613054.1">
    <property type="nucleotide sequence ID" value="NZ_CP091139.2"/>
</dbReference>